<protein>
    <recommendedName>
        <fullName evidence="3">DUF3396 domain-containing protein</fullName>
    </recommendedName>
</protein>
<accession>A0A084SEP3</accession>
<reference evidence="1 2" key="1">
    <citation type="submission" date="2014-07" db="EMBL/GenBank/DDBJ databases">
        <title>Draft Genome Sequence of Gephyronic Acid Producer, Cystobacter violaceus Strain Cb vi76.</title>
        <authorList>
            <person name="Stevens D.C."/>
            <person name="Young J."/>
            <person name="Carmichael R."/>
            <person name="Tan J."/>
            <person name="Taylor R.E."/>
        </authorList>
    </citation>
    <scope>NUCLEOTIDE SEQUENCE [LARGE SCALE GENOMIC DNA]</scope>
    <source>
        <strain evidence="1 2">Cb vi76</strain>
    </source>
</reference>
<name>A0A084SEP3_9BACT</name>
<comment type="caution">
    <text evidence="1">The sequence shown here is derived from an EMBL/GenBank/DDBJ whole genome shotgun (WGS) entry which is preliminary data.</text>
</comment>
<dbReference type="AlphaFoldDB" id="A0A084SEP3"/>
<evidence type="ECO:0000313" key="2">
    <source>
        <dbReference type="Proteomes" id="UP000028547"/>
    </source>
</evidence>
<dbReference type="Proteomes" id="UP000028547">
    <property type="component" value="Unassembled WGS sequence"/>
</dbReference>
<dbReference type="EMBL" id="JPMI01000423">
    <property type="protein sequence ID" value="KFA86928.1"/>
    <property type="molecule type" value="Genomic_DNA"/>
</dbReference>
<gene>
    <name evidence="1" type="ORF">Q664_52100</name>
</gene>
<evidence type="ECO:0008006" key="3">
    <source>
        <dbReference type="Google" id="ProtNLM"/>
    </source>
</evidence>
<organism evidence="1 2">
    <name type="scientific">Archangium violaceum Cb vi76</name>
    <dbReference type="NCBI Taxonomy" id="1406225"/>
    <lineage>
        <taxon>Bacteria</taxon>
        <taxon>Pseudomonadati</taxon>
        <taxon>Myxococcota</taxon>
        <taxon>Myxococcia</taxon>
        <taxon>Myxococcales</taxon>
        <taxon>Cystobacterineae</taxon>
        <taxon>Archangiaceae</taxon>
        <taxon>Archangium</taxon>
    </lineage>
</organism>
<proteinExistence type="predicted"/>
<sequence length="454" mass="52157">MKTLSVYGWKSEDSLWLEFEGAFDDQAARRSELEPFLQALEEHADGWMPDVVQGKRNRKYSRAAFWKSLEEEHDDISMSIGLYRTKQPALDLTLRLWFRPRPPLLKFSGLVKPLSLFAQEERCQHFVEMVRAWASRYPVSYATAHSADDRALAGAPYFGRDQRTAHRDGFDKIYAVWWLNVFGPELVRSVGRERMLSTPAHRVEELPNGSILLVTWPTAADFSSDAARLAQARAHAHLRPDLDFDTLLHGLRERSAALAPVRPHFHPDAAPLFSRVVEHVSSHERPRLTTELNSWQLPERRQWLPASSALPQDVADPQPFLERYSLLAEHLVAMLHIEVPSVRQATPESLTDIDFFFWREDVPDTRSREGLDKLAVPAVGAYLGQVLVHHLDGQWIPRDKLMENQVLVGDRVWLPFIRAWHYLRSRQSLLDFSLTQAFREAERHRATGPGNPPP</sequence>
<evidence type="ECO:0000313" key="1">
    <source>
        <dbReference type="EMBL" id="KFA86928.1"/>
    </source>
</evidence>